<dbReference type="InterPro" id="IPR036388">
    <property type="entry name" value="WH-like_DNA-bd_sf"/>
</dbReference>
<dbReference type="GO" id="GO:0006352">
    <property type="term" value="P:DNA-templated transcription initiation"/>
    <property type="evidence" value="ECO:0007669"/>
    <property type="project" value="InterPro"/>
</dbReference>
<gene>
    <name evidence="4" type="ORF">H8B19_02010</name>
</gene>
<reference evidence="4" key="1">
    <citation type="journal article" date="2018" name="Int. J. Syst. Evol. Microbiol.">
        <title>Neptunicella marina gen. nov., sp. nov., isolated from surface seawater.</title>
        <authorList>
            <person name="Liu X."/>
            <person name="Lai Q."/>
            <person name="Du Y."/>
            <person name="Zhang X."/>
            <person name="Liu Z."/>
            <person name="Sun F."/>
            <person name="Shao Z."/>
        </authorList>
    </citation>
    <scope>NUCLEOTIDE SEQUENCE</scope>
    <source>
        <strain evidence="4">S27-2</strain>
    </source>
</reference>
<dbReference type="InterPro" id="IPR013324">
    <property type="entry name" value="RNA_pol_sigma_r3/r4-like"/>
</dbReference>
<dbReference type="NCBIfam" id="TIGR02937">
    <property type="entry name" value="sigma70-ECF"/>
    <property type="match status" value="1"/>
</dbReference>
<dbReference type="GO" id="GO:0016987">
    <property type="term" value="F:sigma factor activity"/>
    <property type="evidence" value="ECO:0007669"/>
    <property type="project" value="InterPro"/>
</dbReference>
<name>A0A8J6IL59_9ALTE</name>
<dbReference type="InterPro" id="IPR007627">
    <property type="entry name" value="RNA_pol_sigma70_r2"/>
</dbReference>
<sequence length="411" mass="46273">MTAISQPINDIYRTESRRILATLVRLLGDIELAEDAMQDAFNEALNHWPVKGMPDNPRAWLISTGRFKAIDRLRRQAKFSTYAELPDDHQIDMQDDPALQDEQSIVDDQLRLIFTCCHPALSAEARVALTLREVCGMSTEQIASAFLQSTTTLAQRIVRAKSKIRQAGIPYEVPEQEDLPERLDAVLQVIYLLFNEGYSASSGENLLRQELSNEAIRLGKLLLSLLPNAEIQGLLGLMLLHESRRHARMDDDGDMILLEEQNRALWDKQLIEHGVALVEQALKSGEFGAYSLQAAIAAVHCEAESASDTDWAQIILLYDKLLELTPSPVIELNRAVAIAMRDGPTDGLKLLHQLQQQPALKNYYWLQSAKADLYRRAGDKQNALKHYQQALGLTEQAAEQRFLKKRIAQLS</sequence>
<dbReference type="InterPro" id="IPR014284">
    <property type="entry name" value="RNA_pol_sigma-70_dom"/>
</dbReference>
<dbReference type="SUPFAM" id="SSF88659">
    <property type="entry name" value="Sigma3 and sigma4 domains of RNA polymerase sigma factors"/>
    <property type="match status" value="1"/>
</dbReference>
<evidence type="ECO:0000259" key="2">
    <source>
        <dbReference type="Pfam" id="PF08281"/>
    </source>
</evidence>
<dbReference type="Proteomes" id="UP000601768">
    <property type="component" value="Unassembled WGS sequence"/>
</dbReference>
<dbReference type="Gene3D" id="1.10.10.10">
    <property type="entry name" value="Winged helix-like DNA-binding domain superfamily/Winged helix DNA-binding domain"/>
    <property type="match status" value="1"/>
</dbReference>
<proteinExistence type="predicted"/>
<protein>
    <submittedName>
        <fullName evidence="4">RNA polymerase sigma factor</fullName>
    </submittedName>
</protein>
<dbReference type="InterPro" id="IPR046531">
    <property type="entry name" value="DUF6596"/>
</dbReference>
<feature type="domain" description="DUF6596" evidence="3">
    <location>
        <begin position="182"/>
        <end position="281"/>
    </location>
</feature>
<dbReference type="PANTHER" id="PTHR47756:SF2">
    <property type="entry name" value="BLL6612 PROTEIN"/>
    <property type="match status" value="1"/>
</dbReference>
<dbReference type="AlphaFoldDB" id="A0A8J6IL59"/>
<dbReference type="InterPro" id="IPR013325">
    <property type="entry name" value="RNA_pol_sigma_r2"/>
</dbReference>
<feature type="domain" description="RNA polymerase sigma factor 70 region 4 type 2" evidence="2">
    <location>
        <begin position="113"/>
        <end position="164"/>
    </location>
</feature>
<keyword evidence="5" id="KW-1185">Reference proteome</keyword>
<dbReference type="Pfam" id="PF20239">
    <property type="entry name" value="DUF6596"/>
    <property type="match status" value="1"/>
</dbReference>
<evidence type="ECO:0000259" key="1">
    <source>
        <dbReference type="Pfam" id="PF04542"/>
    </source>
</evidence>
<evidence type="ECO:0000313" key="4">
    <source>
        <dbReference type="EMBL" id="MBC3764635.1"/>
    </source>
</evidence>
<accession>A0A8J6IL59</accession>
<dbReference type="Pfam" id="PF04542">
    <property type="entry name" value="Sigma70_r2"/>
    <property type="match status" value="1"/>
</dbReference>
<evidence type="ECO:0000259" key="3">
    <source>
        <dbReference type="Pfam" id="PF20239"/>
    </source>
</evidence>
<dbReference type="PANTHER" id="PTHR47756">
    <property type="entry name" value="BLL6612 PROTEIN-RELATED"/>
    <property type="match status" value="1"/>
</dbReference>
<dbReference type="Gene3D" id="1.10.1740.10">
    <property type="match status" value="1"/>
</dbReference>
<dbReference type="GO" id="GO:0003677">
    <property type="term" value="F:DNA binding"/>
    <property type="evidence" value="ECO:0007669"/>
    <property type="project" value="InterPro"/>
</dbReference>
<evidence type="ECO:0000313" key="5">
    <source>
        <dbReference type="Proteomes" id="UP000601768"/>
    </source>
</evidence>
<dbReference type="InterPro" id="IPR013249">
    <property type="entry name" value="RNA_pol_sigma70_r4_t2"/>
</dbReference>
<dbReference type="SUPFAM" id="SSF88946">
    <property type="entry name" value="Sigma2 domain of RNA polymerase sigma factors"/>
    <property type="match status" value="1"/>
</dbReference>
<organism evidence="4 5">
    <name type="scientific">Neptunicella marina</name>
    <dbReference type="NCBI Taxonomy" id="2125989"/>
    <lineage>
        <taxon>Bacteria</taxon>
        <taxon>Pseudomonadati</taxon>
        <taxon>Pseudomonadota</taxon>
        <taxon>Gammaproteobacteria</taxon>
        <taxon>Alteromonadales</taxon>
        <taxon>Alteromonadaceae</taxon>
        <taxon>Neptunicella</taxon>
    </lineage>
</organism>
<feature type="domain" description="RNA polymerase sigma-70 region 2" evidence="1">
    <location>
        <begin position="12"/>
        <end position="78"/>
    </location>
</feature>
<dbReference type="RefSeq" id="WP_186505097.1">
    <property type="nucleotide sequence ID" value="NZ_JACNEP010000001.1"/>
</dbReference>
<reference evidence="4" key="2">
    <citation type="submission" date="2020-08" db="EMBL/GenBank/DDBJ databases">
        <authorList>
            <person name="Lai Q."/>
        </authorList>
    </citation>
    <scope>NUCLEOTIDE SEQUENCE</scope>
    <source>
        <strain evidence="4">S27-2</strain>
    </source>
</reference>
<dbReference type="Pfam" id="PF08281">
    <property type="entry name" value="Sigma70_r4_2"/>
    <property type="match status" value="1"/>
</dbReference>
<dbReference type="EMBL" id="JACNEP010000001">
    <property type="protein sequence ID" value="MBC3764635.1"/>
    <property type="molecule type" value="Genomic_DNA"/>
</dbReference>
<comment type="caution">
    <text evidence="4">The sequence shown here is derived from an EMBL/GenBank/DDBJ whole genome shotgun (WGS) entry which is preliminary data.</text>
</comment>